<dbReference type="InterPro" id="IPR007332">
    <property type="entry name" value="DUF411"/>
</dbReference>
<organism evidence="1">
    <name type="scientific">freshwater metagenome</name>
    <dbReference type="NCBI Taxonomy" id="449393"/>
    <lineage>
        <taxon>unclassified sequences</taxon>
        <taxon>metagenomes</taxon>
        <taxon>ecological metagenomes</taxon>
    </lineage>
</organism>
<proteinExistence type="predicted"/>
<dbReference type="EMBL" id="CAEZSR010000118">
    <property type="protein sequence ID" value="CAB4575415.1"/>
    <property type="molecule type" value="Genomic_DNA"/>
</dbReference>
<gene>
    <name evidence="1" type="ORF">UFOPK1493_02680</name>
</gene>
<dbReference type="Pfam" id="PF04214">
    <property type="entry name" value="DUF411"/>
    <property type="match status" value="1"/>
</dbReference>
<evidence type="ECO:0000313" key="1">
    <source>
        <dbReference type="EMBL" id="CAB4575415.1"/>
    </source>
</evidence>
<reference evidence="1" key="1">
    <citation type="submission" date="2020-05" db="EMBL/GenBank/DDBJ databases">
        <authorList>
            <person name="Chiriac C."/>
            <person name="Salcher M."/>
            <person name="Ghai R."/>
            <person name="Kavagutti S V."/>
        </authorList>
    </citation>
    <scope>NUCLEOTIDE SEQUENCE</scope>
</reference>
<sequence>MYLQEHGATVTVADDAARDAYRAEVGIPDDAASCHTAIVEGYAIEGHVPVGAIVRLLEERPDAIGLALPGMPADSPGMGGDVTTWEAQPVLLVGRDGSLTPFGS</sequence>
<dbReference type="AlphaFoldDB" id="A0A6J6EJB7"/>
<accession>A0A6J6EJB7</accession>
<protein>
    <submittedName>
        <fullName evidence="1">Unannotated protein</fullName>
    </submittedName>
</protein>
<name>A0A6J6EJB7_9ZZZZ</name>